<evidence type="ECO:0000256" key="1">
    <source>
        <dbReference type="SAM" id="Phobius"/>
    </source>
</evidence>
<evidence type="ECO:0000313" key="3">
    <source>
        <dbReference type="Proteomes" id="UP000824220"/>
    </source>
</evidence>
<keyword evidence="1" id="KW-0812">Transmembrane</keyword>
<protein>
    <recommendedName>
        <fullName evidence="4">Gram-positive cocci surface proteins LPxTG domain-containing protein</fullName>
    </recommendedName>
</protein>
<proteinExistence type="predicted"/>
<feature type="transmembrane region" description="Helical" evidence="1">
    <location>
        <begin position="109"/>
        <end position="131"/>
    </location>
</feature>
<evidence type="ECO:0008006" key="4">
    <source>
        <dbReference type="Google" id="ProtNLM"/>
    </source>
</evidence>
<gene>
    <name evidence="2" type="ORF">H9800_10740</name>
</gene>
<keyword evidence="1" id="KW-1133">Transmembrane helix</keyword>
<organism evidence="2 3">
    <name type="scientific">Candidatus Microbacterium stercoravium</name>
    <dbReference type="NCBI Taxonomy" id="2838697"/>
    <lineage>
        <taxon>Bacteria</taxon>
        <taxon>Bacillati</taxon>
        <taxon>Actinomycetota</taxon>
        <taxon>Actinomycetes</taxon>
        <taxon>Micrococcales</taxon>
        <taxon>Microbacteriaceae</taxon>
        <taxon>Microbacterium</taxon>
    </lineage>
</organism>
<keyword evidence="1" id="KW-0472">Membrane</keyword>
<feature type="non-terminal residue" evidence="2">
    <location>
        <position position="1"/>
    </location>
</feature>
<dbReference type="Proteomes" id="UP000824220">
    <property type="component" value="Unassembled WGS sequence"/>
</dbReference>
<dbReference type="EMBL" id="DXAM01000144">
    <property type="protein sequence ID" value="HJA05322.1"/>
    <property type="molecule type" value="Genomic_DNA"/>
</dbReference>
<accession>A0A9D2H7H3</accession>
<reference evidence="2" key="1">
    <citation type="journal article" date="2021" name="PeerJ">
        <title>Extensive microbial diversity within the chicken gut microbiome revealed by metagenomics and culture.</title>
        <authorList>
            <person name="Gilroy R."/>
            <person name="Ravi A."/>
            <person name="Getino M."/>
            <person name="Pursley I."/>
            <person name="Horton D.L."/>
            <person name="Alikhan N.F."/>
            <person name="Baker D."/>
            <person name="Gharbi K."/>
            <person name="Hall N."/>
            <person name="Watson M."/>
            <person name="Adriaenssens E.M."/>
            <person name="Foster-Nyarko E."/>
            <person name="Jarju S."/>
            <person name="Secka A."/>
            <person name="Antonio M."/>
            <person name="Oren A."/>
            <person name="Chaudhuri R.R."/>
            <person name="La Ragione R."/>
            <person name="Hildebrand F."/>
            <person name="Pallen M.J."/>
        </authorList>
    </citation>
    <scope>NUCLEOTIDE SEQUENCE</scope>
    <source>
        <strain evidence="2">ChiHjej8B7-3636</strain>
    </source>
</reference>
<reference evidence="2" key="2">
    <citation type="submission" date="2021-04" db="EMBL/GenBank/DDBJ databases">
        <authorList>
            <person name="Gilroy R."/>
        </authorList>
    </citation>
    <scope>NUCLEOTIDE SEQUENCE</scope>
    <source>
        <strain evidence="2">ChiHjej8B7-3636</strain>
    </source>
</reference>
<sequence>NASSAADGQQISMELENDRLMVGQEQVAHGHGFQPGESVTATQYSTPYDIGTSVADDNGDVTFTWSVPNGTEDGNHTVELTGETSGSVDASFEVYSTGGGGLSPTGGDMAVPLGGLAIAMLLAGAGVWFVTRRRANA</sequence>
<evidence type="ECO:0000313" key="2">
    <source>
        <dbReference type="EMBL" id="HJA05322.1"/>
    </source>
</evidence>
<comment type="caution">
    <text evidence="2">The sequence shown here is derived from an EMBL/GenBank/DDBJ whole genome shotgun (WGS) entry which is preliminary data.</text>
</comment>
<name>A0A9D2H7H3_9MICO</name>
<dbReference type="AlphaFoldDB" id="A0A9D2H7H3"/>